<sequence length="100" mass="10378">MAVAVTAGLCVGAILPVVQMWYDEGLSPLSDHSIRTFGVTIAVAAVAGALAYACNLLPDAVALGVVILLMLGATWTACRFALPHSDRLALGKMGRTLRLV</sequence>
<gene>
    <name evidence="2" type="ORF">GCM10011515_11350</name>
</gene>
<protein>
    <submittedName>
        <fullName evidence="2">Uncharacterized protein</fullName>
    </submittedName>
</protein>
<accession>A0ABQ1S8E3</accession>
<feature type="transmembrane region" description="Helical" evidence="1">
    <location>
        <begin position="36"/>
        <end position="54"/>
    </location>
</feature>
<reference evidence="3" key="1">
    <citation type="journal article" date="2019" name="Int. J. Syst. Evol. Microbiol.">
        <title>The Global Catalogue of Microorganisms (GCM) 10K type strain sequencing project: providing services to taxonomists for standard genome sequencing and annotation.</title>
        <authorList>
            <consortium name="The Broad Institute Genomics Platform"/>
            <consortium name="The Broad Institute Genome Sequencing Center for Infectious Disease"/>
            <person name="Wu L."/>
            <person name="Ma J."/>
        </authorList>
    </citation>
    <scope>NUCLEOTIDE SEQUENCE [LARGE SCALE GENOMIC DNA]</scope>
    <source>
        <strain evidence="3">CGMCC 1.15959</strain>
    </source>
</reference>
<keyword evidence="1" id="KW-0472">Membrane</keyword>
<name>A0ABQ1S8E3_9SPHN</name>
<feature type="transmembrane region" description="Helical" evidence="1">
    <location>
        <begin position="61"/>
        <end position="82"/>
    </location>
</feature>
<keyword evidence="1" id="KW-0812">Transmembrane</keyword>
<evidence type="ECO:0000256" key="1">
    <source>
        <dbReference type="SAM" id="Phobius"/>
    </source>
</evidence>
<evidence type="ECO:0000313" key="3">
    <source>
        <dbReference type="Proteomes" id="UP000619041"/>
    </source>
</evidence>
<keyword evidence="3" id="KW-1185">Reference proteome</keyword>
<dbReference type="EMBL" id="BMKL01000001">
    <property type="protein sequence ID" value="GGD93287.1"/>
    <property type="molecule type" value="Genomic_DNA"/>
</dbReference>
<keyword evidence="1" id="KW-1133">Transmembrane helix</keyword>
<dbReference type="Proteomes" id="UP000619041">
    <property type="component" value="Unassembled WGS sequence"/>
</dbReference>
<comment type="caution">
    <text evidence="2">The sequence shown here is derived from an EMBL/GenBank/DDBJ whole genome shotgun (WGS) entry which is preliminary data.</text>
</comment>
<organism evidence="2 3">
    <name type="scientific">Tsuneonella deserti</name>
    <dbReference type="NCBI Taxonomy" id="2035528"/>
    <lineage>
        <taxon>Bacteria</taxon>
        <taxon>Pseudomonadati</taxon>
        <taxon>Pseudomonadota</taxon>
        <taxon>Alphaproteobacteria</taxon>
        <taxon>Sphingomonadales</taxon>
        <taxon>Erythrobacteraceae</taxon>
        <taxon>Tsuneonella</taxon>
    </lineage>
</organism>
<proteinExistence type="predicted"/>
<evidence type="ECO:0000313" key="2">
    <source>
        <dbReference type="EMBL" id="GGD93287.1"/>
    </source>
</evidence>